<dbReference type="OrthoDB" id="8680283at2"/>
<proteinExistence type="inferred from homology"/>
<dbReference type="SUPFAM" id="SSF53474">
    <property type="entry name" value="alpha/beta-Hydrolases"/>
    <property type="match status" value="1"/>
</dbReference>
<evidence type="ECO:0000259" key="2">
    <source>
        <dbReference type="Pfam" id="PF12697"/>
    </source>
</evidence>
<dbReference type="Pfam" id="PF12697">
    <property type="entry name" value="Abhydrolase_6"/>
    <property type="match status" value="1"/>
</dbReference>
<feature type="domain" description="AB hydrolase-1" evidence="2">
    <location>
        <begin position="19"/>
        <end position="256"/>
    </location>
</feature>
<dbReference type="InterPro" id="IPR000073">
    <property type="entry name" value="AB_hydrolase_1"/>
</dbReference>
<dbReference type="AlphaFoldDB" id="A1SX35"/>
<dbReference type="ESTHER" id="psyin-a1sx35">
    <property type="family name" value="RsbQ-like"/>
</dbReference>
<evidence type="ECO:0000256" key="1">
    <source>
        <dbReference type="ARBA" id="ARBA00008645"/>
    </source>
</evidence>
<reference evidence="3 4" key="1">
    <citation type="submission" date="2007-01" db="EMBL/GenBank/DDBJ databases">
        <title>Complete sequence of Psychromonas ingrahamii 37.</title>
        <authorList>
            <consortium name="US DOE Joint Genome Institute"/>
            <person name="Copeland A."/>
            <person name="Lucas S."/>
            <person name="Lapidus A."/>
            <person name="Barry K."/>
            <person name="Detter J.C."/>
            <person name="Glavina del Rio T."/>
            <person name="Hammon N."/>
            <person name="Israni S."/>
            <person name="Dalin E."/>
            <person name="Tice H."/>
            <person name="Pitluck S."/>
            <person name="Thompson L.S."/>
            <person name="Brettin T."/>
            <person name="Bruce D."/>
            <person name="Han C."/>
            <person name="Tapia R."/>
            <person name="Schmutz J."/>
            <person name="Larimer F."/>
            <person name="Land M."/>
            <person name="Hauser L."/>
            <person name="Kyrpides N."/>
            <person name="Ivanova N."/>
            <person name="Staley J."/>
            <person name="Richardson P."/>
        </authorList>
    </citation>
    <scope>NUCLEOTIDE SEQUENCE [LARGE SCALE GENOMIC DNA]</scope>
    <source>
        <strain evidence="3 4">37</strain>
    </source>
</reference>
<gene>
    <name evidence="3" type="ordered locus">Ping_2309</name>
</gene>
<dbReference type="RefSeq" id="WP_011770610.1">
    <property type="nucleotide sequence ID" value="NC_008709.1"/>
</dbReference>
<name>A1SX35_PSYIN</name>
<dbReference type="PANTHER" id="PTHR43039">
    <property type="entry name" value="ESTERASE-RELATED"/>
    <property type="match status" value="1"/>
</dbReference>
<keyword evidence="3" id="KW-0378">Hydrolase</keyword>
<dbReference type="eggNOG" id="COG0596">
    <property type="taxonomic scope" value="Bacteria"/>
</dbReference>
<dbReference type="Gene3D" id="3.40.50.1820">
    <property type="entry name" value="alpha/beta hydrolase"/>
    <property type="match status" value="1"/>
</dbReference>
<dbReference type="InterPro" id="IPR029058">
    <property type="entry name" value="AB_hydrolase_fold"/>
</dbReference>
<organism evidence="3 4">
    <name type="scientific">Psychromonas ingrahamii (strain DSM 17664 / CCUG 51855 / 37)</name>
    <dbReference type="NCBI Taxonomy" id="357804"/>
    <lineage>
        <taxon>Bacteria</taxon>
        <taxon>Pseudomonadati</taxon>
        <taxon>Pseudomonadota</taxon>
        <taxon>Gammaproteobacteria</taxon>
        <taxon>Alteromonadales</taxon>
        <taxon>Psychromonadaceae</taxon>
        <taxon>Psychromonas</taxon>
    </lineage>
</organism>
<accession>A1SX35</accession>
<dbReference type="STRING" id="357804.Ping_2309"/>
<comment type="similarity">
    <text evidence="1">Belongs to the AB hydrolase superfamily.</text>
</comment>
<evidence type="ECO:0000313" key="4">
    <source>
        <dbReference type="Proteomes" id="UP000000639"/>
    </source>
</evidence>
<dbReference type="EMBL" id="CP000510">
    <property type="protein sequence ID" value="ABM04050.1"/>
    <property type="molecule type" value="Genomic_DNA"/>
</dbReference>
<dbReference type="GO" id="GO:0016787">
    <property type="term" value="F:hydrolase activity"/>
    <property type="evidence" value="ECO:0007669"/>
    <property type="project" value="UniProtKB-KW"/>
</dbReference>
<dbReference type="HOGENOM" id="CLU_020336_30_0_6"/>
<protein>
    <submittedName>
        <fullName evidence="3">Alpha/beta hydrolase fold protein</fullName>
    </submittedName>
</protein>
<dbReference type="KEGG" id="pin:Ping_2309"/>
<keyword evidence="4" id="KW-1185">Reference proteome</keyword>
<evidence type="ECO:0000313" key="3">
    <source>
        <dbReference type="EMBL" id="ABM04050.1"/>
    </source>
</evidence>
<sequence length="270" mass="29994">MNIINRNNVRVCGKGAKTIVFAHGYGCDQSMWRRVSPSFEDEYRVVLFDYVGVGLSNADAYDPVRYSSLAGYAKDIVEIFTALDLQDAILVGHSVSSMISLLAAIKIPHRISKLIMICPTPCYLNDRPDYIGGFEQADIEGLLDIIDRNQPGWAAHLAGIVVNNPDQPELAQELEVNFCAMDPAIAKRFAKATFLADNRSDLVGFDKPCLILQCQEDLVAPNVVGDYLHQHLLNSHLQQMKATGHCPHMSHPLETIELIKKYLASNVKQN</sequence>
<dbReference type="Proteomes" id="UP000000639">
    <property type="component" value="Chromosome"/>
</dbReference>
<dbReference type="PRINTS" id="PR00111">
    <property type="entry name" value="ABHYDROLASE"/>
</dbReference>